<dbReference type="EMBL" id="CP119311">
    <property type="protein sequence ID" value="WEK36097.1"/>
    <property type="molecule type" value="Genomic_DNA"/>
</dbReference>
<name>A0AAJ6BHB2_9BACT</name>
<organism evidence="1 2">
    <name type="scientific">Candidatus Pseudobacter hemicellulosilyticus</name>
    <dbReference type="NCBI Taxonomy" id="3121375"/>
    <lineage>
        <taxon>Bacteria</taxon>
        <taxon>Pseudomonadati</taxon>
        <taxon>Bacteroidota</taxon>
        <taxon>Chitinophagia</taxon>
        <taxon>Chitinophagales</taxon>
        <taxon>Chitinophagaceae</taxon>
        <taxon>Pseudobacter</taxon>
    </lineage>
</organism>
<protein>
    <submittedName>
        <fullName evidence="1">Conjugative transposon protein TraN</fullName>
    </submittedName>
</protein>
<gene>
    <name evidence="1" type="primary">traN</name>
    <name evidence="1" type="ORF">P0Y53_01165</name>
</gene>
<evidence type="ECO:0000313" key="1">
    <source>
        <dbReference type="EMBL" id="WEK36097.1"/>
    </source>
</evidence>
<proteinExistence type="predicted"/>
<dbReference type="InterPro" id="IPR022298">
    <property type="entry name" value="Conjug_transposon_TraN"/>
</dbReference>
<dbReference type="Pfam" id="PF13595">
    <property type="entry name" value="DUF4138"/>
    <property type="match status" value="1"/>
</dbReference>
<dbReference type="NCBIfam" id="TIGR03780">
    <property type="entry name" value="Bac_Flav_CT_N"/>
    <property type="match status" value="1"/>
</dbReference>
<reference evidence="1" key="1">
    <citation type="submission" date="2023-03" db="EMBL/GenBank/DDBJ databases">
        <title>Andean soil-derived lignocellulolytic bacterial consortium as a source of novel taxa and putative plastic-active enzymes.</title>
        <authorList>
            <person name="Diaz-Garcia L."/>
            <person name="Chuvochina M."/>
            <person name="Feuerriegel G."/>
            <person name="Bunk B."/>
            <person name="Sproer C."/>
            <person name="Streit W.R."/>
            <person name="Rodriguez L.M."/>
            <person name="Overmann J."/>
            <person name="Jimenez D.J."/>
        </authorList>
    </citation>
    <scope>NUCLEOTIDE SEQUENCE</scope>
    <source>
        <strain evidence="1">MAG 7</strain>
    </source>
</reference>
<dbReference type="AlphaFoldDB" id="A0AAJ6BHB2"/>
<dbReference type="Proteomes" id="UP001220610">
    <property type="component" value="Chromosome"/>
</dbReference>
<accession>A0AAJ6BHB2</accession>
<sequence>MKRNRAGVMIVLLFWAIGVKSQVVRTQMEGVIEPFDIGVSDSRTVNLIFPYSIKGVDRGNPGLMVLKAPGAENVLHVKAGSADFEPTNLTVLTGEGAIYSFMVFFTPAPSLLNIRIEAATSPGAAIILSQGEASEAEMARVMKAVAEKQRSIKGPRKRLYAAELSLQGVYIHDDRIFLQLEFRNDSHMALDVSQFRMYIRDRKESKRTAIQELEVLPVYTHGDIKRIEGKSRHRVVLVLDKFTIPDKKNFVIQLLERGGGRHLSIKVKNKDLVRAKLI</sequence>
<evidence type="ECO:0000313" key="2">
    <source>
        <dbReference type="Proteomes" id="UP001220610"/>
    </source>
</evidence>